<organism evidence="3 4">
    <name type="scientific">Fusarium oxysporum f. sp. raphani 54005</name>
    <dbReference type="NCBI Taxonomy" id="1089458"/>
    <lineage>
        <taxon>Eukaryota</taxon>
        <taxon>Fungi</taxon>
        <taxon>Dikarya</taxon>
        <taxon>Ascomycota</taxon>
        <taxon>Pezizomycotina</taxon>
        <taxon>Sordariomycetes</taxon>
        <taxon>Hypocreomycetidae</taxon>
        <taxon>Hypocreales</taxon>
        <taxon>Nectriaceae</taxon>
        <taxon>Fusarium</taxon>
        <taxon>Fusarium oxysporum species complex</taxon>
    </lineage>
</organism>
<feature type="region of interest" description="Disordered" evidence="1">
    <location>
        <begin position="19"/>
        <end position="44"/>
    </location>
</feature>
<protein>
    <recommendedName>
        <fullName evidence="2">PiggyBac transposable element-derived protein domain-containing protein</fullName>
    </recommendedName>
</protein>
<dbReference type="HOGENOM" id="CLU_022617_0_0_1"/>
<feature type="compositionally biased region" description="Basic and acidic residues" evidence="1">
    <location>
        <begin position="27"/>
        <end position="39"/>
    </location>
</feature>
<dbReference type="InterPro" id="IPR029526">
    <property type="entry name" value="PGBD"/>
</dbReference>
<keyword evidence="4" id="KW-1185">Reference proteome</keyword>
<dbReference type="Proteomes" id="UP000030663">
    <property type="component" value="Unassembled WGS sequence"/>
</dbReference>
<evidence type="ECO:0000256" key="1">
    <source>
        <dbReference type="SAM" id="MobiDB-lite"/>
    </source>
</evidence>
<sequence length="640" mass="73720">MTSQSIPTEISAEALNAYDDSSFINEENSRQEHEGDSTRRPAFPAAEDRGFDFQPFEVPRRELLVNKLPQSPLLLFQHFVPISLVNNWVKYTNNWVNSLLRSGVIDSQEHEITERSRLRTWKPTTAAEVYVWLGILIYIGVHSEITVQDHWKTPQLEDQRPEHSIIKFMTYDRFQLLHRHLRLFDHTKFSNDDDFPIIFQCVELWSQHIQLATTELCDPGSHLAVDEGMIRYTGRNKQVTYVPNKPIDTGLKVWIAAQLGLFMRWIWHQPGAKYGPVGIERKKPASQRGGRKGKGRSNQRRAPNEVDEVKEVIHVITEAGDKMMALNSTQSVVIALINLLPESTYHVFVDNLFSSPDLFRSLRQHGHGATGTARPNCGVYKGLADAKKADKAGKSGFQFNEIKVIPTADNQVNQIAWKDNALVLLLSTVFTGDERCDRWRKRPSTKIPMARPIQRFFSGEPVKLISIPTIAASYNDEMNHVDRGDQRRSYLGYDHPIRRGAWQAIAWTFLLDVVLINSFLLQLHGQPVWSHYMSQKKWRECLYNAVFKVFHLQSQSRQAFRAGDEFTPVSQHKHIRRGKKSDCLACKGLQLGQPRSKSTRRSLAPVSYNKRRRQSIWGCEQCDVAICNSRDCWYFYHRLN</sequence>
<accession>X0C5F9</accession>
<evidence type="ECO:0000259" key="2">
    <source>
        <dbReference type="Pfam" id="PF13843"/>
    </source>
</evidence>
<dbReference type="PANTHER" id="PTHR46599:SF3">
    <property type="entry name" value="PIGGYBAC TRANSPOSABLE ELEMENT-DERIVED PROTEIN 4"/>
    <property type="match status" value="1"/>
</dbReference>
<dbReference type="AlphaFoldDB" id="X0C5F9"/>
<feature type="domain" description="PiggyBac transposable element-derived protein" evidence="2">
    <location>
        <begin position="325"/>
        <end position="519"/>
    </location>
</feature>
<feature type="domain" description="PiggyBac transposable element-derived protein" evidence="2">
    <location>
        <begin position="71"/>
        <end position="258"/>
    </location>
</feature>
<dbReference type="OrthoDB" id="2431486at2759"/>
<gene>
    <name evidence="3" type="ORF">FOQG_17316</name>
</gene>
<dbReference type="Pfam" id="PF13843">
    <property type="entry name" value="DDE_Tnp_1_7"/>
    <property type="match status" value="2"/>
</dbReference>
<feature type="compositionally biased region" description="Basic residues" evidence="1">
    <location>
        <begin position="289"/>
        <end position="299"/>
    </location>
</feature>
<proteinExistence type="predicted"/>
<evidence type="ECO:0000313" key="4">
    <source>
        <dbReference type="Proteomes" id="UP000030663"/>
    </source>
</evidence>
<feature type="region of interest" description="Disordered" evidence="1">
    <location>
        <begin position="277"/>
        <end position="304"/>
    </location>
</feature>
<evidence type="ECO:0000313" key="3">
    <source>
        <dbReference type="EMBL" id="EXK77987.1"/>
    </source>
</evidence>
<name>X0C5F9_FUSOX</name>
<dbReference type="PANTHER" id="PTHR46599">
    <property type="entry name" value="PIGGYBAC TRANSPOSABLE ELEMENT-DERIVED PROTEIN 4"/>
    <property type="match status" value="1"/>
</dbReference>
<dbReference type="EMBL" id="KI979370">
    <property type="protein sequence ID" value="EXK77987.1"/>
    <property type="molecule type" value="Genomic_DNA"/>
</dbReference>
<reference evidence="3 4" key="1">
    <citation type="submission" date="2011-11" db="EMBL/GenBank/DDBJ databases">
        <title>The Genome Sequence of Fusarium oxysporum PHW815.</title>
        <authorList>
            <consortium name="The Broad Institute Genome Sequencing Platform"/>
            <person name="Ma L.-J."/>
            <person name="Gale L.R."/>
            <person name="Schwartz D.C."/>
            <person name="Zhou S."/>
            <person name="Corby-Kistler H."/>
            <person name="Young S.K."/>
            <person name="Zeng Q."/>
            <person name="Gargeya S."/>
            <person name="Fitzgerald M."/>
            <person name="Haas B."/>
            <person name="Abouelleil A."/>
            <person name="Alvarado L."/>
            <person name="Arachchi H.M."/>
            <person name="Berlin A."/>
            <person name="Brown A."/>
            <person name="Chapman S.B."/>
            <person name="Chen Z."/>
            <person name="Dunbar C."/>
            <person name="Freedman E."/>
            <person name="Gearin G."/>
            <person name="Goldberg J."/>
            <person name="Griggs A."/>
            <person name="Gujja S."/>
            <person name="Heiman D."/>
            <person name="Howarth C."/>
            <person name="Larson L."/>
            <person name="Lui A."/>
            <person name="MacDonald P.J.P."/>
            <person name="Montmayeur A."/>
            <person name="Murphy C."/>
            <person name="Neiman D."/>
            <person name="Pearson M."/>
            <person name="Priest M."/>
            <person name="Roberts A."/>
            <person name="Saif S."/>
            <person name="Shea T."/>
            <person name="Shenoy N."/>
            <person name="Sisk P."/>
            <person name="Stolte C."/>
            <person name="Sykes S."/>
            <person name="Wortman J."/>
            <person name="Nusbaum C."/>
            <person name="Birren B."/>
        </authorList>
    </citation>
    <scope>NUCLEOTIDE SEQUENCE [LARGE SCALE GENOMIC DNA]</scope>
    <source>
        <strain evidence="3 4">54005</strain>
    </source>
</reference>